<accession>A0A1C9EHS4</accession>
<reference evidence="2" key="1">
    <citation type="submission" date="2016-07" db="EMBL/GenBank/DDBJ databases">
        <authorList>
            <person name="Florea S."/>
            <person name="Webb J.S."/>
            <person name="Jaromczyk J."/>
            <person name="Schardl C.L."/>
        </authorList>
    </citation>
    <scope>NUCLEOTIDE SEQUENCE [LARGE SCALE GENOMIC DNA]</scope>
</reference>
<dbReference type="RefSeq" id="YP_009289869.1">
    <property type="nucleotide sequence ID" value="NC_031099.1"/>
</dbReference>
<sequence length="93" mass="10781">MTDHPIVTTVEELQELPERTVIRSEEVREGGRRDHVIGRYFEKHSARRNEWLELNPSDRFDGEETVDAALIVQYYAANGRCLVLWQPEAGDRG</sequence>
<gene>
    <name evidence="1" type="primary">60</name>
    <name evidence="1" type="ORF">SEA_HEDWIG_60</name>
</gene>
<keyword evidence="2" id="KW-1185">Reference proteome</keyword>
<name>A0A1C9EHS4_9CAUD</name>
<proteinExistence type="predicted"/>
<evidence type="ECO:0000313" key="1">
    <source>
        <dbReference type="EMBL" id="AON97353.1"/>
    </source>
</evidence>
<dbReference type="OrthoDB" id="40892at10239"/>
<dbReference type="GeneID" id="29056507"/>
<dbReference type="EMBL" id="KX557279">
    <property type="protein sequence ID" value="AON97353.1"/>
    <property type="molecule type" value="Genomic_DNA"/>
</dbReference>
<dbReference type="KEGG" id="vg:29056507"/>
<organism evidence="1 2">
    <name type="scientific">Gordonia phage Hedwig</name>
    <dbReference type="NCBI Taxonomy" id="1887648"/>
    <lineage>
        <taxon>Viruses</taxon>
        <taxon>Duplodnaviria</taxon>
        <taxon>Heunggongvirae</taxon>
        <taxon>Uroviricota</taxon>
        <taxon>Caudoviricetes</taxon>
        <taxon>Hedwigvirus</taxon>
        <taxon>Hedwigvirus hedwig</taxon>
    </lineage>
</organism>
<protein>
    <submittedName>
        <fullName evidence="1">Uncharacterized protein</fullName>
    </submittedName>
</protein>
<evidence type="ECO:0000313" key="2">
    <source>
        <dbReference type="Proteomes" id="UP000203073"/>
    </source>
</evidence>
<dbReference type="Proteomes" id="UP000203073">
    <property type="component" value="Segment"/>
</dbReference>